<feature type="domain" description="Teneurin-like YD-shell" evidence="2">
    <location>
        <begin position="1"/>
        <end position="248"/>
    </location>
</feature>
<evidence type="ECO:0000313" key="3">
    <source>
        <dbReference type="EMBL" id="QNN47081.1"/>
    </source>
</evidence>
<dbReference type="PANTHER" id="PTHR32305:SF15">
    <property type="entry name" value="PROTEIN RHSA-RELATED"/>
    <property type="match status" value="1"/>
</dbReference>
<accession>A0A7G9QUQ6</accession>
<proteinExistence type="predicted"/>
<gene>
    <name evidence="3" type="ORF">H9L17_02630</name>
</gene>
<evidence type="ECO:0000256" key="1">
    <source>
        <dbReference type="ARBA" id="ARBA00022737"/>
    </source>
</evidence>
<keyword evidence="4" id="KW-1185">Reference proteome</keyword>
<dbReference type="AlphaFoldDB" id="A0A7G9QUQ6"/>
<dbReference type="Proteomes" id="UP000515977">
    <property type="component" value="Chromosome"/>
</dbReference>
<dbReference type="NCBIfam" id="TIGR03696">
    <property type="entry name" value="Rhs_assc_core"/>
    <property type="match status" value="1"/>
</dbReference>
<dbReference type="InterPro" id="IPR022385">
    <property type="entry name" value="Rhs_assc_core"/>
</dbReference>
<dbReference type="KEGG" id="tbv:H9L17_02630"/>
<sequence>MAYRYDTADNLTRVWIDGGNLPRDHTYCYNTTTNRLDFVRNGTNCASSPAAITLAYDVQGNLSGKNGTAYAFDYGNRLRSTAGLTYRYDADGRRVRQDSAGSQLKYSYYAKDGRLVWQRDEPAGKRINNVYFAGSLLSEISRPIGTDTVTFSYFHTDALGSPIAKTNSAGTPIERSEYEPYGKLVNRANDDRAGYTGHVMDSASGLTYMQQRYYDPQCGCFLSVDPVTAYSTGDMRFFGRYVYANNNPYKFTDPDGRQSAADRFGDQFKRDAEAGNLRVYAPFEKPAILVTAAMLGGPLAEPLYARAMVWAGSNYGKLMLGGEMAAGAAGVSGVSGSNGLMGQAANVLKPEGQLLGRAGTSNAIRLIEGGMAEAKATFSQATRGGEVVKNSTYPGTLVRVGENALVGFRESSTRGSQPPTIDLMGSAWKGFGAREFKFLQESQ</sequence>
<keyword evidence="1" id="KW-0677">Repeat</keyword>
<organism evidence="3 4">
    <name type="scientific">Thermomonas brevis</name>
    <dbReference type="NCBI Taxonomy" id="215691"/>
    <lineage>
        <taxon>Bacteria</taxon>
        <taxon>Pseudomonadati</taxon>
        <taxon>Pseudomonadota</taxon>
        <taxon>Gammaproteobacteria</taxon>
        <taxon>Lysobacterales</taxon>
        <taxon>Lysobacteraceae</taxon>
        <taxon>Thermomonas</taxon>
    </lineage>
</organism>
<protein>
    <recommendedName>
        <fullName evidence="2">Teneurin-like YD-shell domain-containing protein</fullName>
    </recommendedName>
</protein>
<dbReference type="PANTHER" id="PTHR32305">
    <property type="match status" value="1"/>
</dbReference>
<reference evidence="3 4" key="1">
    <citation type="submission" date="2020-08" db="EMBL/GenBank/DDBJ databases">
        <title>Genome sequence of Thermomonas brevis KACC 16975T.</title>
        <authorList>
            <person name="Hyun D.-W."/>
            <person name="Bae J.-W."/>
        </authorList>
    </citation>
    <scope>NUCLEOTIDE SEQUENCE [LARGE SCALE GENOMIC DNA]</scope>
    <source>
        <strain evidence="3 4">KACC 16975</strain>
    </source>
</reference>
<evidence type="ECO:0000259" key="2">
    <source>
        <dbReference type="Pfam" id="PF25023"/>
    </source>
</evidence>
<dbReference type="Pfam" id="PF25023">
    <property type="entry name" value="TEN_YD-shell"/>
    <property type="match status" value="1"/>
</dbReference>
<name>A0A7G9QUQ6_9GAMM</name>
<dbReference type="Gene3D" id="2.180.10.10">
    <property type="entry name" value="RHS repeat-associated core"/>
    <property type="match status" value="1"/>
</dbReference>
<dbReference type="InterPro" id="IPR050708">
    <property type="entry name" value="T6SS_VgrG/RHS"/>
</dbReference>
<dbReference type="RefSeq" id="WP_187570829.1">
    <property type="nucleotide sequence ID" value="NZ_CP060711.1"/>
</dbReference>
<evidence type="ECO:0000313" key="4">
    <source>
        <dbReference type="Proteomes" id="UP000515977"/>
    </source>
</evidence>
<dbReference type="EMBL" id="CP060711">
    <property type="protein sequence ID" value="QNN47081.1"/>
    <property type="molecule type" value="Genomic_DNA"/>
</dbReference>
<dbReference type="InterPro" id="IPR056823">
    <property type="entry name" value="TEN-like_YD-shell"/>
</dbReference>